<dbReference type="EMBL" id="JAPWTJ010001924">
    <property type="protein sequence ID" value="KAJ8968838.1"/>
    <property type="molecule type" value="Genomic_DNA"/>
</dbReference>
<proteinExistence type="predicted"/>
<protein>
    <submittedName>
        <fullName evidence="1">Uncharacterized protein</fullName>
    </submittedName>
</protein>
<accession>A0ABQ9IYE5</accession>
<name>A0ABQ9IYE5_9CUCU</name>
<reference evidence="1" key="1">
    <citation type="journal article" date="2023" name="Insect Mol. Biol.">
        <title>Genome sequencing provides insights into the evolution of gene families encoding plant cell wall-degrading enzymes in longhorned beetles.</title>
        <authorList>
            <person name="Shin N.R."/>
            <person name="Okamura Y."/>
            <person name="Kirsch R."/>
            <person name="Pauchet Y."/>
        </authorList>
    </citation>
    <scope>NUCLEOTIDE SEQUENCE</scope>
    <source>
        <strain evidence="1">MMC_N1</strain>
    </source>
</reference>
<keyword evidence="2" id="KW-1185">Reference proteome</keyword>
<dbReference type="Proteomes" id="UP001162164">
    <property type="component" value="Unassembled WGS sequence"/>
</dbReference>
<sequence>MKITKTDPNDLCLGNVSRPFESASSIKQTNDYLTCTKKLKIPASSKLHRLIEIVSVGFNARFHRLHVRRELLGFT</sequence>
<gene>
    <name evidence="1" type="ORF">NQ317_005306</name>
</gene>
<evidence type="ECO:0000313" key="2">
    <source>
        <dbReference type="Proteomes" id="UP001162164"/>
    </source>
</evidence>
<evidence type="ECO:0000313" key="1">
    <source>
        <dbReference type="EMBL" id="KAJ8968838.1"/>
    </source>
</evidence>
<comment type="caution">
    <text evidence="1">The sequence shown here is derived from an EMBL/GenBank/DDBJ whole genome shotgun (WGS) entry which is preliminary data.</text>
</comment>
<organism evidence="1 2">
    <name type="scientific">Molorchus minor</name>
    <dbReference type="NCBI Taxonomy" id="1323400"/>
    <lineage>
        <taxon>Eukaryota</taxon>
        <taxon>Metazoa</taxon>
        <taxon>Ecdysozoa</taxon>
        <taxon>Arthropoda</taxon>
        <taxon>Hexapoda</taxon>
        <taxon>Insecta</taxon>
        <taxon>Pterygota</taxon>
        <taxon>Neoptera</taxon>
        <taxon>Endopterygota</taxon>
        <taxon>Coleoptera</taxon>
        <taxon>Polyphaga</taxon>
        <taxon>Cucujiformia</taxon>
        <taxon>Chrysomeloidea</taxon>
        <taxon>Cerambycidae</taxon>
        <taxon>Lamiinae</taxon>
        <taxon>Monochamini</taxon>
        <taxon>Molorchus</taxon>
    </lineage>
</organism>